<dbReference type="AlphaFoldDB" id="A0A4Z2IP99"/>
<dbReference type="EMBL" id="SRLO01000064">
    <property type="protein sequence ID" value="TNN79488.1"/>
    <property type="molecule type" value="Genomic_DNA"/>
</dbReference>
<reference evidence="2 3" key="1">
    <citation type="submission" date="2019-03" db="EMBL/GenBank/DDBJ databases">
        <title>First draft genome of Liparis tanakae, snailfish: a comprehensive survey of snailfish specific genes.</title>
        <authorList>
            <person name="Kim W."/>
            <person name="Song I."/>
            <person name="Jeong J.-H."/>
            <person name="Kim D."/>
            <person name="Kim S."/>
            <person name="Ryu S."/>
            <person name="Song J.Y."/>
            <person name="Lee S.K."/>
        </authorList>
    </citation>
    <scope>NUCLEOTIDE SEQUENCE [LARGE SCALE GENOMIC DNA]</scope>
    <source>
        <tissue evidence="2">Muscle</tissue>
    </source>
</reference>
<feature type="region of interest" description="Disordered" evidence="1">
    <location>
        <begin position="52"/>
        <end position="101"/>
    </location>
</feature>
<accession>A0A4Z2IP99</accession>
<dbReference type="Proteomes" id="UP000314294">
    <property type="component" value="Unassembled WGS sequence"/>
</dbReference>
<evidence type="ECO:0000313" key="2">
    <source>
        <dbReference type="EMBL" id="TNN79488.1"/>
    </source>
</evidence>
<keyword evidence="3" id="KW-1185">Reference proteome</keyword>
<organism evidence="2 3">
    <name type="scientific">Liparis tanakae</name>
    <name type="common">Tanaka's snailfish</name>
    <dbReference type="NCBI Taxonomy" id="230148"/>
    <lineage>
        <taxon>Eukaryota</taxon>
        <taxon>Metazoa</taxon>
        <taxon>Chordata</taxon>
        <taxon>Craniata</taxon>
        <taxon>Vertebrata</taxon>
        <taxon>Euteleostomi</taxon>
        <taxon>Actinopterygii</taxon>
        <taxon>Neopterygii</taxon>
        <taxon>Teleostei</taxon>
        <taxon>Neoteleostei</taxon>
        <taxon>Acanthomorphata</taxon>
        <taxon>Eupercaria</taxon>
        <taxon>Perciformes</taxon>
        <taxon>Cottioidei</taxon>
        <taxon>Cottales</taxon>
        <taxon>Liparidae</taxon>
        <taxon>Liparis</taxon>
    </lineage>
</organism>
<sequence>MQMHCDRTPLSPLLFYEVKARLAGSRGFNAEAPRGPAPATTDGIRWTFPAAEEASRHHSRHTKGTKASPDLAEMKVRRGQYSRRGGPVDRSGPSSDRCEVM</sequence>
<evidence type="ECO:0000256" key="1">
    <source>
        <dbReference type="SAM" id="MobiDB-lite"/>
    </source>
</evidence>
<name>A0A4Z2IP99_9TELE</name>
<protein>
    <submittedName>
        <fullName evidence="2">Uncharacterized protein</fullName>
    </submittedName>
</protein>
<proteinExistence type="predicted"/>
<evidence type="ECO:0000313" key="3">
    <source>
        <dbReference type="Proteomes" id="UP000314294"/>
    </source>
</evidence>
<comment type="caution">
    <text evidence="2">The sequence shown here is derived from an EMBL/GenBank/DDBJ whole genome shotgun (WGS) entry which is preliminary data.</text>
</comment>
<gene>
    <name evidence="2" type="ORF">EYF80_010302</name>
</gene>